<evidence type="ECO:0000256" key="4">
    <source>
        <dbReference type="ARBA" id="ARBA00022723"/>
    </source>
</evidence>
<dbReference type="FunFam" id="3.40.50.300:FF:000009">
    <property type="entry name" value="CTP synthase"/>
    <property type="match status" value="1"/>
</dbReference>
<dbReference type="AlphaFoldDB" id="A0A538T3L2"/>
<dbReference type="GO" id="GO:0044210">
    <property type="term" value="P:'de novo' CTP biosynthetic process"/>
    <property type="evidence" value="ECO:0007669"/>
    <property type="project" value="UniProtKB-UniRule"/>
</dbReference>
<evidence type="ECO:0000256" key="7">
    <source>
        <dbReference type="ARBA" id="ARBA00022842"/>
    </source>
</evidence>
<dbReference type="Pfam" id="PF06418">
    <property type="entry name" value="CTP_synth_N"/>
    <property type="match status" value="1"/>
</dbReference>
<evidence type="ECO:0000259" key="14">
    <source>
        <dbReference type="Pfam" id="PF06418"/>
    </source>
</evidence>
<proteinExistence type="inferred from homology"/>
<comment type="caution">
    <text evidence="11">Lacks conserved residue(s) required for the propagation of feature annotation.</text>
</comment>
<evidence type="ECO:0000256" key="3">
    <source>
        <dbReference type="ARBA" id="ARBA00022598"/>
    </source>
</evidence>
<dbReference type="HAMAP" id="MF_01227">
    <property type="entry name" value="PyrG"/>
    <property type="match status" value="1"/>
</dbReference>
<dbReference type="GO" id="GO:0019856">
    <property type="term" value="P:pyrimidine nucleobase biosynthetic process"/>
    <property type="evidence" value="ECO:0007669"/>
    <property type="project" value="TreeGrafter"/>
</dbReference>
<feature type="binding site" evidence="11">
    <location>
        <begin position="188"/>
        <end position="193"/>
    </location>
    <ligand>
        <name>UTP</name>
        <dbReference type="ChEBI" id="CHEBI:46398"/>
    </ligand>
</feature>
<feature type="active site" evidence="11">
    <location>
        <position position="507"/>
    </location>
</feature>
<dbReference type="Gene3D" id="3.40.50.880">
    <property type="match status" value="1"/>
</dbReference>
<dbReference type="PANTHER" id="PTHR11550:SF0">
    <property type="entry name" value="CTP SYNTHASE-RELATED"/>
    <property type="match status" value="1"/>
</dbReference>
<comment type="pathway">
    <text evidence="1 11">Pyrimidine metabolism; CTP biosynthesis via de novo pathway; CTP from UDP: step 2/2.</text>
</comment>
<feature type="region of interest" description="Disordered" evidence="12">
    <location>
        <begin position="532"/>
        <end position="551"/>
    </location>
</feature>
<feature type="binding site" evidence="11">
    <location>
        <position position="13"/>
    </location>
    <ligand>
        <name>UTP</name>
        <dbReference type="ChEBI" id="CHEBI:46398"/>
    </ligand>
</feature>
<feature type="active site" description="Nucleophile; for glutamine hydrolysis" evidence="11">
    <location>
        <position position="381"/>
    </location>
</feature>
<dbReference type="GO" id="GO:0003883">
    <property type="term" value="F:CTP synthase activity"/>
    <property type="evidence" value="ECO:0007669"/>
    <property type="project" value="UniProtKB-UniRule"/>
</dbReference>
<evidence type="ECO:0000313" key="15">
    <source>
        <dbReference type="EMBL" id="TMQ58220.1"/>
    </source>
</evidence>
<feature type="binding site" evidence="11">
    <location>
        <position position="54"/>
    </location>
    <ligand>
        <name>L-glutamine</name>
        <dbReference type="ChEBI" id="CHEBI:58359"/>
    </ligand>
</feature>
<keyword evidence="4 11" id="KW-0479">Metal-binding</keyword>
<sequence length="551" mass="61138">MTKFVFVTGGVVSSLGKGIAASSIGSLLKSRGFVVTIQKFDPYLNVDPGTMSPYQHGEVFVTDDGAETDLDVGHYERFLGVSMHRENNVTAGQIYDSIIQKERRGDYLGRTVQVIPHVTDEIKSRMLGITRQGQVDVAIVEIGGTVGDIESLPFLEAIRQLRLELRRENTLFVHVTLVPHLGAAREIKTKPTQHSVKELRAIGIQPDILLCRCEVPLPNDVKEKIALFCNVPKEAVIEAIDVPSIYDIPLMFHRGGLDDLIVEYMHLEGRPADLQVWQTYSERVRSAKEQVTVAVVGKYTHLRDAYKSINEAILHGAAANGVSVRIDWVDSERVEMDGPVALLGQAHGILIPGGFGDRGTEGMIQAARYARERKTPFFGICLGMQCAVIEFARDVAGLDGADSSEFRSDTPHPVIDLLESQQGVSKKGGTMRLGAYDCEVVPGSHASEEYANPHVAERHRHRYEFNNRYRAKLEERGLKVTGVYTDMDLVEIVELPDHPWFVGVQFHPELRSRPDNPHPLFRGFVRAAIEERRRREGAQAASPSPTGAPIQ</sequence>
<comment type="catalytic activity">
    <reaction evidence="10 11">
        <text>UTP + L-glutamine + ATP + H2O = CTP + L-glutamate + ADP + phosphate + 2 H(+)</text>
        <dbReference type="Rhea" id="RHEA:26426"/>
        <dbReference type="ChEBI" id="CHEBI:15377"/>
        <dbReference type="ChEBI" id="CHEBI:15378"/>
        <dbReference type="ChEBI" id="CHEBI:29985"/>
        <dbReference type="ChEBI" id="CHEBI:30616"/>
        <dbReference type="ChEBI" id="CHEBI:37563"/>
        <dbReference type="ChEBI" id="CHEBI:43474"/>
        <dbReference type="ChEBI" id="CHEBI:46398"/>
        <dbReference type="ChEBI" id="CHEBI:58359"/>
        <dbReference type="ChEBI" id="CHEBI:456216"/>
        <dbReference type="EC" id="6.3.4.2"/>
    </reaction>
</comment>
<dbReference type="UniPathway" id="UPA00159">
    <property type="reaction ID" value="UER00277"/>
</dbReference>
<dbReference type="GO" id="GO:0042802">
    <property type="term" value="F:identical protein binding"/>
    <property type="evidence" value="ECO:0007669"/>
    <property type="project" value="TreeGrafter"/>
</dbReference>
<dbReference type="InterPro" id="IPR017456">
    <property type="entry name" value="CTP_synthase_N"/>
</dbReference>
<dbReference type="InterPro" id="IPR004468">
    <property type="entry name" value="CTP_synthase"/>
</dbReference>
<feature type="binding site" evidence="11">
    <location>
        <position position="224"/>
    </location>
    <ligand>
        <name>UTP</name>
        <dbReference type="ChEBI" id="CHEBI:46398"/>
    </ligand>
</feature>
<keyword evidence="5 11" id="KW-0547">Nucleotide-binding</keyword>
<comment type="caution">
    <text evidence="15">The sequence shown here is derived from an EMBL/GenBank/DDBJ whole genome shotgun (WGS) entry which is preliminary data.</text>
</comment>
<comment type="catalytic activity">
    <reaction evidence="11">
        <text>UTP + NH4(+) + ATP = CTP + ADP + phosphate + 2 H(+)</text>
        <dbReference type="Rhea" id="RHEA:16597"/>
        <dbReference type="ChEBI" id="CHEBI:15378"/>
        <dbReference type="ChEBI" id="CHEBI:28938"/>
        <dbReference type="ChEBI" id="CHEBI:30616"/>
        <dbReference type="ChEBI" id="CHEBI:37563"/>
        <dbReference type="ChEBI" id="CHEBI:43474"/>
        <dbReference type="ChEBI" id="CHEBI:46398"/>
        <dbReference type="ChEBI" id="CHEBI:456216"/>
    </reaction>
</comment>
<dbReference type="PROSITE" id="PS51273">
    <property type="entry name" value="GATASE_TYPE_1"/>
    <property type="match status" value="1"/>
</dbReference>
<dbReference type="CDD" id="cd01746">
    <property type="entry name" value="GATase1_CTP_Synthase"/>
    <property type="match status" value="1"/>
</dbReference>
<organism evidence="15 16">
    <name type="scientific">Eiseniibacteriota bacterium</name>
    <dbReference type="NCBI Taxonomy" id="2212470"/>
    <lineage>
        <taxon>Bacteria</taxon>
        <taxon>Candidatus Eiseniibacteriota</taxon>
    </lineage>
</organism>
<feature type="region of interest" description="Amidoligase domain" evidence="11">
    <location>
        <begin position="1"/>
        <end position="267"/>
    </location>
</feature>
<dbReference type="InterPro" id="IPR029062">
    <property type="entry name" value="Class_I_gatase-like"/>
</dbReference>
<comment type="miscellaneous">
    <text evidence="11">CTPSs have evolved a hybrid strategy for distinguishing between UTP and CTP. The overlapping regions of the product feedback inhibitory and substrate sites recognize a common feature in both compounds, the triphosphate moiety. To differentiate isosteric substrate and product pyrimidine rings, an additional pocket far from the expected kinase/ligase catalytic site, specifically recognizes the cytosine and ribose portions of the product inhibitor.</text>
</comment>
<evidence type="ECO:0000256" key="10">
    <source>
        <dbReference type="ARBA" id="ARBA00047781"/>
    </source>
</evidence>
<dbReference type="EC" id="6.3.4.2" evidence="11"/>
<evidence type="ECO:0000256" key="2">
    <source>
        <dbReference type="ARBA" id="ARBA00007533"/>
    </source>
</evidence>
<dbReference type="SUPFAM" id="SSF52540">
    <property type="entry name" value="P-loop containing nucleoside triphosphate hydrolases"/>
    <property type="match status" value="1"/>
</dbReference>
<keyword evidence="8 11" id="KW-0315">Glutamine amidotransferase</keyword>
<comment type="similarity">
    <text evidence="2 11">Belongs to the CTP synthase family.</text>
</comment>
<comment type="subunit">
    <text evidence="11">Homotetramer.</text>
</comment>
<keyword evidence="9 11" id="KW-0665">Pyrimidine biosynthesis</keyword>
<keyword evidence="6 11" id="KW-0067">ATP-binding</keyword>
<feature type="binding site" evidence="11">
    <location>
        <position position="13"/>
    </location>
    <ligand>
        <name>CTP</name>
        <dbReference type="ChEBI" id="CHEBI:37563"/>
        <note>allosteric inhibitor</note>
    </ligand>
</feature>
<evidence type="ECO:0000256" key="5">
    <source>
        <dbReference type="ARBA" id="ARBA00022741"/>
    </source>
</evidence>
<feature type="active site" evidence="11">
    <location>
        <position position="509"/>
    </location>
</feature>
<gene>
    <name evidence="11" type="primary">pyrG</name>
    <name evidence="15" type="ORF">E6K76_08590</name>
</gene>
<evidence type="ECO:0000256" key="11">
    <source>
        <dbReference type="HAMAP-Rule" id="MF_01227"/>
    </source>
</evidence>
<dbReference type="NCBIfam" id="TIGR00337">
    <property type="entry name" value="PyrG"/>
    <property type="match status" value="1"/>
</dbReference>
<dbReference type="GO" id="GO:0004359">
    <property type="term" value="F:glutaminase activity"/>
    <property type="evidence" value="ECO:0007669"/>
    <property type="project" value="RHEA"/>
</dbReference>
<keyword evidence="7 11" id="KW-0460">Magnesium</keyword>
<feature type="binding site" evidence="11">
    <location>
        <position position="71"/>
    </location>
    <ligand>
        <name>Mg(2+)</name>
        <dbReference type="ChEBI" id="CHEBI:18420"/>
    </ligand>
</feature>
<feature type="binding site" evidence="11">
    <location>
        <position position="405"/>
    </location>
    <ligand>
        <name>L-glutamine</name>
        <dbReference type="ChEBI" id="CHEBI:58359"/>
    </ligand>
</feature>
<dbReference type="SUPFAM" id="SSF52317">
    <property type="entry name" value="Class I glutamine amidotransferase-like"/>
    <property type="match status" value="1"/>
</dbReference>
<dbReference type="InterPro" id="IPR033828">
    <property type="entry name" value="GATase1_CTP_Synthase"/>
</dbReference>
<feature type="domain" description="Glutamine amidotransferase" evidence="13">
    <location>
        <begin position="302"/>
        <end position="526"/>
    </location>
</feature>
<feature type="binding site" evidence="11">
    <location>
        <position position="354"/>
    </location>
    <ligand>
        <name>L-glutamine</name>
        <dbReference type="ChEBI" id="CHEBI:58359"/>
    </ligand>
</feature>
<feature type="binding site" evidence="11">
    <location>
        <position position="242"/>
    </location>
    <ligand>
        <name>ATP</name>
        <dbReference type="ChEBI" id="CHEBI:30616"/>
    </ligand>
</feature>
<evidence type="ECO:0000259" key="13">
    <source>
        <dbReference type="Pfam" id="PF00117"/>
    </source>
</evidence>
<evidence type="ECO:0000256" key="6">
    <source>
        <dbReference type="ARBA" id="ARBA00022840"/>
    </source>
</evidence>
<comment type="function">
    <text evidence="11">Catalyzes the ATP-dependent amination of UTP to CTP with either L-glutamine or ammonia as the source of nitrogen. Regulates intracellular CTP levels through interactions with the four ribonucleotide triphosphates.</text>
</comment>
<dbReference type="GO" id="GO:0046872">
    <property type="term" value="F:metal ion binding"/>
    <property type="evidence" value="ECO:0007669"/>
    <property type="project" value="UniProtKB-KW"/>
</dbReference>
<dbReference type="GO" id="GO:0005524">
    <property type="term" value="F:ATP binding"/>
    <property type="evidence" value="ECO:0007669"/>
    <property type="project" value="UniProtKB-KW"/>
</dbReference>
<feature type="binding site" evidence="11">
    <location>
        <position position="462"/>
    </location>
    <ligand>
        <name>L-glutamine</name>
        <dbReference type="ChEBI" id="CHEBI:58359"/>
    </ligand>
</feature>
<feature type="domain" description="CTP synthase N-terminal" evidence="14">
    <location>
        <begin position="3"/>
        <end position="267"/>
    </location>
</feature>
<dbReference type="EMBL" id="VBOW01000039">
    <property type="protein sequence ID" value="TMQ58220.1"/>
    <property type="molecule type" value="Genomic_DNA"/>
</dbReference>
<evidence type="ECO:0000256" key="8">
    <source>
        <dbReference type="ARBA" id="ARBA00022962"/>
    </source>
</evidence>
<dbReference type="Gene3D" id="3.40.50.300">
    <property type="entry name" value="P-loop containing nucleotide triphosphate hydrolases"/>
    <property type="match status" value="1"/>
</dbReference>
<dbReference type="GO" id="GO:0097268">
    <property type="term" value="C:cytoophidium"/>
    <property type="evidence" value="ECO:0007669"/>
    <property type="project" value="UniProtKB-ARBA"/>
</dbReference>
<feature type="binding site" evidence="11">
    <location>
        <begin position="14"/>
        <end position="19"/>
    </location>
    <ligand>
        <name>ATP</name>
        <dbReference type="ChEBI" id="CHEBI:30616"/>
    </ligand>
</feature>
<dbReference type="GO" id="GO:0005829">
    <property type="term" value="C:cytosol"/>
    <property type="evidence" value="ECO:0007669"/>
    <property type="project" value="TreeGrafter"/>
</dbReference>
<reference evidence="15 16" key="1">
    <citation type="journal article" date="2019" name="Nat. Microbiol.">
        <title>Mediterranean grassland soil C-N compound turnover is dependent on rainfall and depth, and is mediated by genomically divergent microorganisms.</title>
        <authorList>
            <person name="Diamond S."/>
            <person name="Andeer P.F."/>
            <person name="Li Z."/>
            <person name="Crits-Christoph A."/>
            <person name="Burstein D."/>
            <person name="Anantharaman K."/>
            <person name="Lane K.R."/>
            <person name="Thomas B.C."/>
            <person name="Pan C."/>
            <person name="Northen T.R."/>
            <person name="Banfield J.F."/>
        </authorList>
    </citation>
    <scope>NUCLEOTIDE SEQUENCE [LARGE SCALE GENOMIC DNA]</scope>
    <source>
        <strain evidence="15">WS_6</strain>
    </source>
</reference>
<feature type="binding site" evidence="11">
    <location>
        <position position="224"/>
    </location>
    <ligand>
        <name>CTP</name>
        <dbReference type="ChEBI" id="CHEBI:37563"/>
        <note>allosteric inhibitor</note>
    </ligand>
</feature>
<feature type="binding site" evidence="11">
    <location>
        <begin position="382"/>
        <end position="385"/>
    </location>
    <ligand>
        <name>L-glutamine</name>
        <dbReference type="ChEBI" id="CHEBI:58359"/>
    </ligand>
</feature>
<evidence type="ECO:0000256" key="12">
    <source>
        <dbReference type="SAM" id="MobiDB-lite"/>
    </source>
</evidence>
<feature type="binding site" evidence="11">
    <location>
        <position position="141"/>
    </location>
    <ligand>
        <name>Mg(2+)</name>
        <dbReference type="ChEBI" id="CHEBI:18420"/>
    </ligand>
</feature>
<feature type="binding site" evidence="11">
    <location>
        <begin position="148"/>
        <end position="150"/>
    </location>
    <ligand>
        <name>CTP</name>
        <dbReference type="ChEBI" id="CHEBI:37563"/>
        <note>allosteric inhibitor</note>
    </ligand>
</feature>
<evidence type="ECO:0000256" key="9">
    <source>
        <dbReference type="ARBA" id="ARBA00022975"/>
    </source>
</evidence>
<accession>A0A538T3L2</accession>
<protein>
    <recommendedName>
        <fullName evidence="11">CTP synthase</fullName>
        <ecNumber evidence="11">6.3.4.2</ecNumber>
    </recommendedName>
    <alternativeName>
        <fullName evidence="11">Cytidine 5'-triphosphate synthase</fullName>
    </alternativeName>
    <alternativeName>
        <fullName evidence="11">Cytidine triphosphate synthetase</fullName>
        <shortName evidence="11">CTP synthetase</shortName>
        <shortName evidence="11">CTPS</shortName>
    </alternativeName>
    <alternativeName>
        <fullName evidence="11">UTP--ammonia ligase</fullName>
    </alternativeName>
</protein>
<dbReference type="CDD" id="cd03113">
    <property type="entry name" value="CTPS_N"/>
    <property type="match status" value="1"/>
</dbReference>
<evidence type="ECO:0000313" key="16">
    <source>
        <dbReference type="Proteomes" id="UP000316852"/>
    </source>
</evidence>
<dbReference type="FunFam" id="3.40.50.880:FF:000002">
    <property type="entry name" value="CTP synthase"/>
    <property type="match status" value="1"/>
</dbReference>
<dbReference type="PANTHER" id="PTHR11550">
    <property type="entry name" value="CTP SYNTHASE"/>
    <property type="match status" value="1"/>
</dbReference>
<evidence type="ECO:0000256" key="1">
    <source>
        <dbReference type="ARBA" id="ARBA00005171"/>
    </source>
</evidence>
<dbReference type="Proteomes" id="UP000316852">
    <property type="component" value="Unassembled WGS sequence"/>
</dbReference>
<keyword evidence="3 11" id="KW-0436">Ligase</keyword>
<feature type="binding site" evidence="11">
    <location>
        <position position="71"/>
    </location>
    <ligand>
        <name>ATP</name>
        <dbReference type="ChEBI" id="CHEBI:30616"/>
    </ligand>
</feature>
<dbReference type="InterPro" id="IPR027417">
    <property type="entry name" value="P-loop_NTPase"/>
</dbReference>
<comment type="catalytic activity">
    <reaction evidence="11">
        <text>L-glutamine + H2O = L-glutamate + NH4(+)</text>
        <dbReference type="Rhea" id="RHEA:15889"/>
        <dbReference type="ChEBI" id="CHEBI:15377"/>
        <dbReference type="ChEBI" id="CHEBI:28938"/>
        <dbReference type="ChEBI" id="CHEBI:29985"/>
        <dbReference type="ChEBI" id="CHEBI:58359"/>
    </reaction>
</comment>
<dbReference type="NCBIfam" id="NF003792">
    <property type="entry name" value="PRK05380.1"/>
    <property type="match status" value="1"/>
</dbReference>
<comment type="activity regulation">
    <text evidence="11">Allosterically activated by GTP, when glutamine is the substrate; GTP has no effect on the reaction when ammonia is the substrate. The allosteric effector GTP functions by stabilizing the protein conformation that binds the tetrahedral intermediate(s) formed during glutamine hydrolysis. Inhibited by the product CTP, via allosteric rather than competitive inhibition.</text>
</comment>
<feature type="binding site" evidence="11">
    <location>
        <begin position="188"/>
        <end position="193"/>
    </location>
    <ligand>
        <name>CTP</name>
        <dbReference type="ChEBI" id="CHEBI:37563"/>
        <note>allosteric inhibitor</note>
    </ligand>
</feature>
<dbReference type="InterPro" id="IPR017926">
    <property type="entry name" value="GATASE"/>
</dbReference>
<name>A0A538T3L2_UNCEI</name>
<dbReference type="Pfam" id="PF00117">
    <property type="entry name" value="GATase"/>
    <property type="match status" value="1"/>
</dbReference>